<organism evidence="2 3">
    <name type="scientific">Streptomyces gelaticus</name>
    <dbReference type="NCBI Taxonomy" id="285446"/>
    <lineage>
        <taxon>Bacteria</taxon>
        <taxon>Bacillati</taxon>
        <taxon>Actinomycetota</taxon>
        <taxon>Actinomycetes</taxon>
        <taxon>Kitasatosporales</taxon>
        <taxon>Streptomycetaceae</taxon>
        <taxon>Streptomyces</taxon>
    </lineage>
</organism>
<name>A0ABQ2W4Q5_9ACTN</name>
<comment type="caution">
    <text evidence="2">The sequence shown here is derived from an EMBL/GenBank/DDBJ whole genome shotgun (WGS) entry which is preliminary data.</text>
</comment>
<feature type="chain" id="PRO_5046928112" evidence="1">
    <location>
        <begin position="28"/>
        <end position="130"/>
    </location>
</feature>
<dbReference type="EMBL" id="BMTF01000021">
    <property type="protein sequence ID" value="GGV92336.1"/>
    <property type="molecule type" value="Genomic_DNA"/>
</dbReference>
<evidence type="ECO:0000313" key="3">
    <source>
        <dbReference type="Proteomes" id="UP000660675"/>
    </source>
</evidence>
<feature type="signal peptide" evidence="1">
    <location>
        <begin position="1"/>
        <end position="27"/>
    </location>
</feature>
<protein>
    <submittedName>
        <fullName evidence="2">Uncharacterized protein</fullName>
    </submittedName>
</protein>
<accession>A0ABQ2W4Q5</accession>
<gene>
    <name evidence="2" type="ORF">GCM10015535_53210</name>
</gene>
<sequence>MAKIRFGAGVVAVTMLAIPMFASTAQAAPASISQSGESVGTAGAGQTSWGCDTNPTKNRFNTSYNPGSLSTTVYYNNHCSHSVKWSVVIFNTKDQVRRTECAGSTPAGASGKKKFSMGLLDNFEGVNKGC</sequence>
<evidence type="ECO:0000313" key="2">
    <source>
        <dbReference type="EMBL" id="GGV92336.1"/>
    </source>
</evidence>
<evidence type="ECO:0000256" key="1">
    <source>
        <dbReference type="SAM" id="SignalP"/>
    </source>
</evidence>
<keyword evidence="1" id="KW-0732">Signal</keyword>
<reference evidence="3" key="1">
    <citation type="journal article" date="2019" name="Int. J. Syst. Evol. Microbiol.">
        <title>The Global Catalogue of Microorganisms (GCM) 10K type strain sequencing project: providing services to taxonomists for standard genome sequencing and annotation.</title>
        <authorList>
            <consortium name="The Broad Institute Genomics Platform"/>
            <consortium name="The Broad Institute Genome Sequencing Center for Infectious Disease"/>
            <person name="Wu L."/>
            <person name="Ma J."/>
        </authorList>
    </citation>
    <scope>NUCLEOTIDE SEQUENCE [LARGE SCALE GENOMIC DNA]</scope>
    <source>
        <strain evidence="3">JCM 4376</strain>
    </source>
</reference>
<keyword evidence="3" id="KW-1185">Reference proteome</keyword>
<dbReference type="Proteomes" id="UP000660675">
    <property type="component" value="Unassembled WGS sequence"/>
</dbReference>
<proteinExistence type="predicted"/>
<dbReference type="RefSeq" id="WP_189546774.1">
    <property type="nucleotide sequence ID" value="NZ_BMTF01000021.1"/>
</dbReference>